<evidence type="ECO:0000256" key="1">
    <source>
        <dbReference type="ARBA" id="ARBA00001966"/>
    </source>
</evidence>
<dbReference type="KEGG" id="vfg:C9I84_152"/>
<keyword evidence="4" id="KW-0808">Transferase</keyword>
<dbReference type="InterPro" id="IPR003698">
    <property type="entry name" value="Lipoyl_synth"/>
</dbReference>
<dbReference type="InterPro" id="IPR007197">
    <property type="entry name" value="rSAM"/>
</dbReference>
<evidence type="ECO:0000259" key="10">
    <source>
        <dbReference type="PROSITE" id="PS51918"/>
    </source>
</evidence>
<accession>A0A346E0M9</accession>
<protein>
    <recommendedName>
        <fullName evidence="2">lipoyl synthase</fullName>
        <ecNumber evidence="2">2.8.1.8</ecNumber>
    </recommendedName>
</protein>
<name>A0A346E0M9_9PROT</name>
<evidence type="ECO:0000256" key="5">
    <source>
        <dbReference type="ARBA" id="ARBA00022691"/>
    </source>
</evidence>
<dbReference type="InterPro" id="IPR058240">
    <property type="entry name" value="rSAM_sf"/>
</dbReference>
<keyword evidence="5" id="KW-0949">S-adenosyl-L-methionine</keyword>
<dbReference type="EMBL" id="CP028360">
    <property type="protein sequence ID" value="AXN02534.1"/>
    <property type="molecule type" value="Genomic_DNA"/>
</dbReference>
<keyword evidence="8" id="KW-0411">Iron-sulfur</keyword>
<evidence type="ECO:0000256" key="9">
    <source>
        <dbReference type="ARBA" id="ARBA00047326"/>
    </source>
</evidence>
<dbReference type="EC" id="2.8.1.8" evidence="2"/>
<dbReference type="InterPro" id="IPR013785">
    <property type="entry name" value="Aldolase_TIM"/>
</dbReference>
<keyword evidence="12" id="KW-1185">Reference proteome</keyword>
<dbReference type="SUPFAM" id="SSF102114">
    <property type="entry name" value="Radical SAM enzymes"/>
    <property type="match status" value="1"/>
</dbReference>
<gene>
    <name evidence="11" type="ORF">C9I84_152</name>
</gene>
<evidence type="ECO:0000256" key="4">
    <source>
        <dbReference type="ARBA" id="ARBA00022679"/>
    </source>
</evidence>
<dbReference type="GO" id="GO:0051539">
    <property type="term" value="F:4 iron, 4 sulfur cluster binding"/>
    <property type="evidence" value="ECO:0007669"/>
    <property type="project" value="UniProtKB-KW"/>
</dbReference>
<evidence type="ECO:0000313" key="11">
    <source>
        <dbReference type="EMBL" id="AXN02534.1"/>
    </source>
</evidence>
<evidence type="ECO:0000256" key="7">
    <source>
        <dbReference type="ARBA" id="ARBA00023004"/>
    </source>
</evidence>
<comment type="cofactor">
    <cofactor evidence="1">
        <name>[4Fe-4S] cluster</name>
        <dbReference type="ChEBI" id="CHEBI:49883"/>
    </cofactor>
</comment>
<evidence type="ECO:0000256" key="3">
    <source>
        <dbReference type="ARBA" id="ARBA00022485"/>
    </source>
</evidence>
<keyword evidence="3" id="KW-0004">4Fe-4S</keyword>
<dbReference type="GO" id="GO:0046872">
    <property type="term" value="F:metal ion binding"/>
    <property type="evidence" value="ECO:0007669"/>
    <property type="project" value="UniProtKB-KW"/>
</dbReference>
<proteinExistence type="predicted"/>
<dbReference type="GO" id="GO:0016992">
    <property type="term" value="F:lipoate synthase activity"/>
    <property type="evidence" value="ECO:0007669"/>
    <property type="project" value="UniProtKB-EC"/>
</dbReference>
<dbReference type="PROSITE" id="PS51918">
    <property type="entry name" value="RADICAL_SAM"/>
    <property type="match status" value="1"/>
</dbReference>
<feature type="domain" description="Radical SAM core" evidence="10">
    <location>
        <begin position="49"/>
        <end position="267"/>
    </location>
</feature>
<dbReference type="Proteomes" id="UP000257084">
    <property type="component" value="Chromosome"/>
</dbReference>
<evidence type="ECO:0000256" key="8">
    <source>
        <dbReference type="ARBA" id="ARBA00023014"/>
    </source>
</evidence>
<dbReference type="Pfam" id="PF04055">
    <property type="entry name" value="Radical_SAM"/>
    <property type="match status" value="1"/>
</dbReference>
<dbReference type="AlphaFoldDB" id="A0A346E0M9"/>
<dbReference type="SMART" id="SM00729">
    <property type="entry name" value="Elp3"/>
    <property type="match status" value="1"/>
</dbReference>
<keyword evidence="7" id="KW-0408">Iron</keyword>
<dbReference type="SFLD" id="SFLDS00029">
    <property type="entry name" value="Radical_SAM"/>
    <property type="match status" value="1"/>
</dbReference>
<dbReference type="PANTHER" id="PTHR10949:SF0">
    <property type="entry name" value="LIPOYL SYNTHASE, MITOCHONDRIAL"/>
    <property type="match status" value="1"/>
</dbReference>
<evidence type="ECO:0000256" key="6">
    <source>
        <dbReference type="ARBA" id="ARBA00022723"/>
    </source>
</evidence>
<evidence type="ECO:0000313" key="12">
    <source>
        <dbReference type="Proteomes" id="UP000257084"/>
    </source>
</evidence>
<comment type="catalytic activity">
    <reaction evidence="9">
        <text>[[Fe-S] cluster scaffold protein carrying a second [4Fe-4S](2+) cluster] + N(6)-octanoyl-L-lysyl-[protein] + 2 oxidized [2Fe-2S]-[ferredoxin] + 2 S-adenosyl-L-methionine + 4 H(+) = [[Fe-S] cluster scaffold protein] + N(6)-[(R)-dihydrolipoyl]-L-lysyl-[protein] + 4 Fe(3+) + 2 hydrogen sulfide + 2 5'-deoxyadenosine + 2 L-methionine + 2 reduced [2Fe-2S]-[ferredoxin]</text>
        <dbReference type="Rhea" id="RHEA:16585"/>
        <dbReference type="Rhea" id="RHEA-COMP:9928"/>
        <dbReference type="Rhea" id="RHEA-COMP:10000"/>
        <dbReference type="Rhea" id="RHEA-COMP:10001"/>
        <dbReference type="Rhea" id="RHEA-COMP:10475"/>
        <dbReference type="Rhea" id="RHEA-COMP:14568"/>
        <dbReference type="Rhea" id="RHEA-COMP:14569"/>
        <dbReference type="ChEBI" id="CHEBI:15378"/>
        <dbReference type="ChEBI" id="CHEBI:17319"/>
        <dbReference type="ChEBI" id="CHEBI:29034"/>
        <dbReference type="ChEBI" id="CHEBI:29919"/>
        <dbReference type="ChEBI" id="CHEBI:33722"/>
        <dbReference type="ChEBI" id="CHEBI:33737"/>
        <dbReference type="ChEBI" id="CHEBI:33738"/>
        <dbReference type="ChEBI" id="CHEBI:57844"/>
        <dbReference type="ChEBI" id="CHEBI:59789"/>
        <dbReference type="ChEBI" id="CHEBI:78809"/>
        <dbReference type="ChEBI" id="CHEBI:83100"/>
        <dbReference type="EC" id="2.8.1.8"/>
    </reaction>
</comment>
<reference evidence="11 12" key="1">
    <citation type="submission" date="2018-03" db="EMBL/GenBank/DDBJ databases">
        <title>A parallel universe: an anciently diverged bacterial symbiosis in a Hawaiian planthopper (Hemiptera: Cixiidae) reveals rearranged nutritional responsibilities.</title>
        <authorList>
            <person name="Bennett G."/>
            <person name="Mao M."/>
        </authorList>
    </citation>
    <scope>NUCLEOTIDE SEQUENCE [LARGE SCALE GENOMIC DNA]</scope>
    <source>
        <strain evidence="11 12">OLIH</strain>
    </source>
</reference>
<dbReference type="Gene3D" id="3.20.20.70">
    <property type="entry name" value="Aldolase class I"/>
    <property type="match status" value="1"/>
</dbReference>
<keyword evidence="6" id="KW-0479">Metal-binding</keyword>
<dbReference type="PANTHER" id="PTHR10949">
    <property type="entry name" value="LIPOYL SYNTHASE"/>
    <property type="match status" value="1"/>
</dbReference>
<sequence length="276" mass="32827">MFDMKKPKWIKKKVNPLNKKFIKVYKILKKKKIKTLCLSSNCPNFYNCFIKKKITVLIMGKNCSRNCIFCNLGGKVPFRINNNLEIYSIINILKTKLFKKITITSVTRNDIYDSGSFYFANLITKLSKKNKNIEILITDFGFFLENFLIMICRINFKNICFNIETVRRLYNKVKPGFKYENFFYFIKKIRKILKNILIKTGMMIGLGEKKNEILNIIFLLSFYINKIVIGQFLAHNTKNILNFEYIKIKYFKLYSILAKKCKFFYIKIFPFARSSI</sequence>
<dbReference type="InterPro" id="IPR006638">
    <property type="entry name" value="Elp3/MiaA/NifB-like_rSAM"/>
</dbReference>
<organism evidence="11 12">
    <name type="scientific">Candidatus Vidania fulgoroideorum</name>
    <dbReference type="NCBI Taxonomy" id="881286"/>
    <lineage>
        <taxon>Bacteria</taxon>
        <taxon>Pseudomonadati</taxon>
        <taxon>Pseudomonadota</taxon>
        <taxon>Betaproteobacteria</taxon>
        <taxon>Candidatus Vidania</taxon>
    </lineage>
</organism>
<evidence type="ECO:0000256" key="2">
    <source>
        <dbReference type="ARBA" id="ARBA00012237"/>
    </source>
</evidence>